<feature type="compositionally biased region" description="Polar residues" evidence="2">
    <location>
        <begin position="288"/>
        <end position="299"/>
    </location>
</feature>
<dbReference type="RefSeq" id="WP_203003570.1">
    <property type="nucleotide sequence ID" value="NZ_JADWYU010000222.1"/>
</dbReference>
<comment type="caution">
    <text evidence="4">The sequence shown here is derived from an EMBL/GenBank/DDBJ whole genome shotgun (WGS) entry which is preliminary data.</text>
</comment>
<evidence type="ECO:0000256" key="1">
    <source>
        <dbReference type="ARBA" id="ARBA00006739"/>
    </source>
</evidence>
<dbReference type="InterPro" id="IPR029044">
    <property type="entry name" value="Nucleotide-diphossugar_trans"/>
</dbReference>
<organism evidence="4 5">
    <name type="scientific">Frankia nepalensis</name>
    <dbReference type="NCBI Taxonomy" id="1836974"/>
    <lineage>
        <taxon>Bacteria</taxon>
        <taxon>Bacillati</taxon>
        <taxon>Actinomycetota</taxon>
        <taxon>Actinomycetes</taxon>
        <taxon>Frankiales</taxon>
        <taxon>Frankiaceae</taxon>
        <taxon>Frankia</taxon>
    </lineage>
</organism>
<gene>
    <name evidence="4" type="ORF">I7412_14015</name>
</gene>
<dbReference type="CDD" id="cd04179">
    <property type="entry name" value="DPM_DPG-synthase_like"/>
    <property type="match status" value="1"/>
</dbReference>
<protein>
    <submittedName>
        <fullName evidence="4">Glycosyltransferase family 2 protein</fullName>
    </submittedName>
</protein>
<dbReference type="InterPro" id="IPR001173">
    <property type="entry name" value="Glyco_trans_2-like"/>
</dbReference>
<name>A0A937ULV4_9ACTN</name>
<dbReference type="Proteomes" id="UP000604475">
    <property type="component" value="Unassembled WGS sequence"/>
</dbReference>
<dbReference type="PANTHER" id="PTHR48090:SF7">
    <property type="entry name" value="RFBJ PROTEIN"/>
    <property type="match status" value="1"/>
</dbReference>
<proteinExistence type="inferred from homology"/>
<dbReference type="Gene3D" id="3.90.550.10">
    <property type="entry name" value="Spore Coat Polysaccharide Biosynthesis Protein SpsA, Chain A"/>
    <property type="match status" value="1"/>
</dbReference>
<evidence type="ECO:0000256" key="2">
    <source>
        <dbReference type="SAM" id="MobiDB-lite"/>
    </source>
</evidence>
<evidence type="ECO:0000313" key="4">
    <source>
        <dbReference type="EMBL" id="MBL7628244.1"/>
    </source>
</evidence>
<evidence type="ECO:0000259" key="3">
    <source>
        <dbReference type="Pfam" id="PF00535"/>
    </source>
</evidence>
<dbReference type="Pfam" id="PF00535">
    <property type="entry name" value="Glycos_transf_2"/>
    <property type="match status" value="1"/>
</dbReference>
<reference evidence="4" key="1">
    <citation type="submission" date="2020-12" db="EMBL/GenBank/DDBJ databases">
        <title>Genomic characterization of non-nitrogen-fixing Frankia strains.</title>
        <authorList>
            <person name="Carlos-Shanley C."/>
            <person name="Guerra T."/>
            <person name="Hahn D."/>
        </authorList>
    </citation>
    <scope>NUCLEOTIDE SEQUENCE</scope>
    <source>
        <strain evidence="4">CN6</strain>
    </source>
</reference>
<feature type="domain" description="Glycosyltransferase 2-like" evidence="3">
    <location>
        <begin position="16"/>
        <end position="150"/>
    </location>
</feature>
<dbReference type="SUPFAM" id="SSF53448">
    <property type="entry name" value="Nucleotide-diphospho-sugar transferases"/>
    <property type="match status" value="1"/>
</dbReference>
<keyword evidence="5" id="KW-1185">Reference proteome</keyword>
<evidence type="ECO:0000313" key="5">
    <source>
        <dbReference type="Proteomes" id="UP000604475"/>
    </source>
</evidence>
<accession>A0A937ULV4</accession>
<dbReference type="PANTHER" id="PTHR48090">
    <property type="entry name" value="UNDECAPRENYL-PHOSPHATE 4-DEOXY-4-FORMAMIDO-L-ARABINOSE TRANSFERASE-RELATED"/>
    <property type="match status" value="1"/>
</dbReference>
<dbReference type="AlphaFoldDB" id="A0A937ULV4"/>
<feature type="region of interest" description="Disordered" evidence="2">
    <location>
        <begin position="264"/>
        <end position="310"/>
    </location>
</feature>
<comment type="similarity">
    <text evidence="1">Belongs to the glycosyltransferase 2 family.</text>
</comment>
<sequence length="310" mass="33288">MGDISLSATPGRPTVSIVVPTLNEARNLPHVFQILPADAEIVVVDGRSTDGTEDVARAMRPDCVVVHQTRRGKGNALASGFAAATGDIIVMLDADGSADPREIEYFVRALVDGADFAKGSRFVQGGGSSDITRLRGRGNLWLSTLVNILLRHRFTDLCYGYNAFWRYCLPVLGLEPGERGGEPRWGDGFEIETLINIRAALGGLNIVEVPSYEYPRLIGVSNLNAASDGLRVLRTIFAEAFRPVPARARREVVLARLKTRRRLNLVDPPAGSPHGENGSTAAAERTRPTTSALPASHTGTAPDVAQSEPA</sequence>
<dbReference type="EMBL" id="JAEACQ010000179">
    <property type="protein sequence ID" value="MBL7628244.1"/>
    <property type="molecule type" value="Genomic_DNA"/>
</dbReference>
<dbReference type="InterPro" id="IPR050256">
    <property type="entry name" value="Glycosyltransferase_2"/>
</dbReference>